<dbReference type="HOGENOM" id="CLU_136146_0_0_5"/>
<evidence type="ECO:0000313" key="6">
    <source>
        <dbReference type="Proteomes" id="UP000002257"/>
    </source>
</evidence>
<protein>
    <recommendedName>
        <fullName evidence="4">CENP-V/GFA domain-containing protein</fullName>
    </recommendedName>
</protein>
<dbReference type="Proteomes" id="UP000002257">
    <property type="component" value="Chromosome"/>
</dbReference>
<dbReference type="eggNOG" id="COG3791">
    <property type="taxonomic scope" value="Bacteria"/>
</dbReference>
<dbReference type="InterPro" id="IPR006913">
    <property type="entry name" value="CENP-V/GFA"/>
</dbReference>
<dbReference type="GO" id="GO:0016846">
    <property type="term" value="F:carbon-sulfur lyase activity"/>
    <property type="evidence" value="ECO:0007669"/>
    <property type="project" value="InterPro"/>
</dbReference>
<dbReference type="InterPro" id="IPR011057">
    <property type="entry name" value="Mss4-like_sf"/>
</dbReference>
<dbReference type="Pfam" id="PF04828">
    <property type="entry name" value="GFA"/>
    <property type="match status" value="1"/>
</dbReference>
<evidence type="ECO:0000313" key="5">
    <source>
        <dbReference type="EMBL" id="ACK52308.1"/>
    </source>
</evidence>
<accession>B8ES93</accession>
<reference evidence="5 6" key="1">
    <citation type="journal article" date="2010" name="J. Bacteriol.">
        <title>Complete genome sequence of the aerobic facultative methanotroph Methylocella silvestris BL2.</title>
        <authorList>
            <person name="Chen Y."/>
            <person name="Crombie A."/>
            <person name="Rahman M.T."/>
            <person name="Dedysh S.N."/>
            <person name="Liesack W."/>
            <person name="Stott M.B."/>
            <person name="Alam M."/>
            <person name="Theisen A.R."/>
            <person name="Murrell J.C."/>
            <person name="Dunfield P.F."/>
        </authorList>
    </citation>
    <scope>NUCLEOTIDE SEQUENCE [LARGE SCALE GENOMIC DNA]</scope>
    <source>
        <strain evidence="6">DSM 15510 / CIP 108128 / LMG 27833 / NCIMB 13906 / BL2</strain>
    </source>
</reference>
<feature type="domain" description="CENP-V/GFA" evidence="4">
    <location>
        <begin position="27"/>
        <end position="61"/>
    </location>
</feature>
<evidence type="ECO:0000256" key="2">
    <source>
        <dbReference type="ARBA" id="ARBA00022723"/>
    </source>
</evidence>
<dbReference type="Gene3D" id="3.90.1590.10">
    <property type="entry name" value="glutathione-dependent formaldehyde- activating enzyme (gfa)"/>
    <property type="match status" value="1"/>
</dbReference>
<proteinExistence type="inferred from homology"/>
<comment type="similarity">
    <text evidence="1">Belongs to the Gfa family.</text>
</comment>
<dbReference type="SUPFAM" id="SSF51316">
    <property type="entry name" value="Mss4-like"/>
    <property type="match status" value="1"/>
</dbReference>
<dbReference type="EMBL" id="CP001280">
    <property type="protein sequence ID" value="ACK52308.1"/>
    <property type="molecule type" value="Genomic_DNA"/>
</dbReference>
<gene>
    <name evidence="5" type="ordered locus">Msil_3410</name>
</gene>
<evidence type="ECO:0000256" key="1">
    <source>
        <dbReference type="ARBA" id="ARBA00005495"/>
    </source>
</evidence>
<keyword evidence="2" id="KW-0479">Metal-binding</keyword>
<name>B8ES93_METSB</name>
<keyword evidence="3" id="KW-0862">Zinc</keyword>
<dbReference type="AlphaFoldDB" id="B8ES93"/>
<evidence type="ECO:0000259" key="4">
    <source>
        <dbReference type="Pfam" id="PF04828"/>
    </source>
</evidence>
<keyword evidence="6" id="KW-1185">Reference proteome</keyword>
<dbReference type="GO" id="GO:0046872">
    <property type="term" value="F:metal ion binding"/>
    <property type="evidence" value="ECO:0007669"/>
    <property type="project" value="UniProtKB-KW"/>
</dbReference>
<organism evidence="5 6">
    <name type="scientific">Methylocella silvestris (strain DSM 15510 / CIP 108128 / LMG 27833 / NCIMB 13906 / BL2)</name>
    <dbReference type="NCBI Taxonomy" id="395965"/>
    <lineage>
        <taxon>Bacteria</taxon>
        <taxon>Pseudomonadati</taxon>
        <taxon>Pseudomonadota</taxon>
        <taxon>Alphaproteobacteria</taxon>
        <taxon>Hyphomicrobiales</taxon>
        <taxon>Beijerinckiaceae</taxon>
        <taxon>Methylocella</taxon>
    </lineage>
</organism>
<sequence length="191" mass="20580">MAKQWQSTSAACPGGVFMTEEQAGGRCSCTCGRVAATVRGKPILHAMCYCTSCRTAGLAFALKSGAPSVVGSDGGTDLLLYRKDRVGRFTGGELLREHRLTPTSPTRRLVAACCNTPMFLEFTRGHWLSVYAGRVPGNVTPLEVRIMTGDRIDKTPLPNDAPSFATHSGKAMLKLLAAWAAMGFRKPKVEW</sequence>
<dbReference type="KEGG" id="msl:Msil_3410"/>
<evidence type="ECO:0000256" key="3">
    <source>
        <dbReference type="ARBA" id="ARBA00022833"/>
    </source>
</evidence>